<organism evidence="1 2">
    <name type="scientific">Solea senegalensis</name>
    <name type="common">Senegalese sole</name>
    <dbReference type="NCBI Taxonomy" id="28829"/>
    <lineage>
        <taxon>Eukaryota</taxon>
        <taxon>Metazoa</taxon>
        <taxon>Chordata</taxon>
        <taxon>Craniata</taxon>
        <taxon>Vertebrata</taxon>
        <taxon>Euteleostomi</taxon>
        <taxon>Actinopterygii</taxon>
        <taxon>Neopterygii</taxon>
        <taxon>Teleostei</taxon>
        <taxon>Neoteleostei</taxon>
        <taxon>Acanthomorphata</taxon>
        <taxon>Carangaria</taxon>
        <taxon>Pleuronectiformes</taxon>
        <taxon>Pleuronectoidei</taxon>
        <taxon>Soleidae</taxon>
        <taxon>Solea</taxon>
    </lineage>
</organism>
<proteinExistence type="predicted"/>
<evidence type="ECO:0008006" key="3">
    <source>
        <dbReference type="Google" id="ProtNLM"/>
    </source>
</evidence>
<evidence type="ECO:0000313" key="1">
    <source>
        <dbReference type="EMBL" id="KAG7503278.1"/>
    </source>
</evidence>
<accession>A0AAV6REX9</accession>
<keyword evidence="2" id="KW-1185">Reference proteome</keyword>
<reference evidence="1 2" key="1">
    <citation type="journal article" date="2021" name="Sci. Rep.">
        <title>Chromosome anchoring in Senegalese sole (Solea senegalensis) reveals sex-associated markers and genome rearrangements in flatfish.</title>
        <authorList>
            <person name="Guerrero-Cozar I."/>
            <person name="Gomez-Garrido J."/>
            <person name="Berbel C."/>
            <person name="Martinez-Blanch J.F."/>
            <person name="Alioto T."/>
            <person name="Claros M.G."/>
            <person name="Gagnaire P.A."/>
            <person name="Manchado M."/>
        </authorList>
    </citation>
    <scope>NUCLEOTIDE SEQUENCE [LARGE SCALE GENOMIC DNA]</scope>
    <source>
        <strain evidence="1">Sse05_10M</strain>
    </source>
</reference>
<comment type="caution">
    <text evidence="1">The sequence shown here is derived from an EMBL/GenBank/DDBJ whole genome shotgun (WGS) entry which is preliminary data.</text>
</comment>
<dbReference type="Proteomes" id="UP000693946">
    <property type="component" value="Linkage Group LG2"/>
</dbReference>
<dbReference type="AlphaFoldDB" id="A0AAV6REX9"/>
<evidence type="ECO:0000313" key="2">
    <source>
        <dbReference type="Proteomes" id="UP000693946"/>
    </source>
</evidence>
<dbReference type="EMBL" id="JAGKHQ010000012">
    <property type="protein sequence ID" value="KAG7503278.1"/>
    <property type="molecule type" value="Genomic_DNA"/>
</dbReference>
<sequence length="74" mass="7337">MFSSCQRHKTGSALVAVCCGFDAAQLCHAAKSQAGCLASSSPVCDGNIPTLLLLSVGHEAAPAPAPAPAPAHSH</sequence>
<name>A0AAV6REX9_SOLSE</name>
<protein>
    <recommendedName>
        <fullName evidence="3">Secreted protein</fullName>
    </recommendedName>
</protein>
<gene>
    <name evidence="1" type="ORF">JOB18_034946</name>
</gene>